<keyword evidence="9" id="KW-0677">Repeat</keyword>
<evidence type="ECO:0000256" key="26">
    <source>
        <dbReference type="SAM" id="Phobius"/>
    </source>
</evidence>
<dbReference type="PANTHER" id="PTHR48051:SF1">
    <property type="entry name" value="RAS SUPPRESSOR PROTEIN 1"/>
    <property type="match status" value="1"/>
</dbReference>
<dbReference type="GO" id="GO:0005635">
    <property type="term" value="C:nuclear envelope"/>
    <property type="evidence" value="ECO:0007669"/>
    <property type="project" value="UniProtKB-SubCell"/>
</dbReference>
<keyword evidence="13 26" id="KW-1133">Transmembrane helix</keyword>
<evidence type="ECO:0000256" key="8">
    <source>
        <dbReference type="ARBA" id="ARBA00022729"/>
    </source>
</evidence>
<keyword evidence="29" id="KW-1185">Reference proteome</keyword>
<sequence length="547" mass="62571">MPSLPNSARVTQSTMKFIQTQGEWEFLNISVTKTNISYKSQEWDQVNYQITMRRRPLLYILNFLLPIFFFLTLDIASFFIPDMKGEKLGFKVTVLLAISVLLLILKDILPSMSNKTPLIATYCIVIFGFMLLGLLETILVIYLMEKDLVPHERVEGSSQGETDGHERTSQESCCLHECKRRGESCEATSGVDVEAVSRQQAHGSGWLTDSQMLQLMLVELQELRRNLPPNACRTCEKNRMNKGKAVNLRDKISDNEMDLSLCNLTEVPVKELAAFPKATVLDLSCNNLTTLPPEFCSLSHLVKLDLSKNQLVSLPVELGRLVTLQHLDLYNNKLTLLPTSFSQLRNLKWLDLKDNPLEPVLAKVAGDCLDEKQCKQCAFKVLQHMKVLQVEVDKERERRLLKERELEKKKEAQQRAKEAREREARKREKAEEKERKRREYDAQRAARAAKEKKKEQKEEKTNEPEKDHAVVVKSVPKAKRSLLAMMLKLLLLLLVGAACVVAACQVTDLRREEACSPINVLFEEALSWVQGQEVVRMILQKLSEQRP</sequence>
<dbReference type="InterPro" id="IPR003591">
    <property type="entry name" value="Leu-rich_rpt_typical-subtyp"/>
</dbReference>
<evidence type="ECO:0000256" key="5">
    <source>
        <dbReference type="ARBA" id="ARBA00022475"/>
    </source>
</evidence>
<dbReference type="Pfam" id="PF13855">
    <property type="entry name" value="LRR_8"/>
    <property type="match status" value="1"/>
</dbReference>
<evidence type="ECO:0000256" key="19">
    <source>
        <dbReference type="ARBA" id="ARBA00023242"/>
    </source>
</evidence>
<feature type="transmembrane region" description="Helical" evidence="26">
    <location>
        <begin position="88"/>
        <end position="105"/>
    </location>
</feature>
<dbReference type="FunFam" id="3.80.10.10:FF:000141">
    <property type="entry name" value="Leucine-rich repeat-containing protein 59"/>
    <property type="match status" value="1"/>
</dbReference>
<keyword evidence="11" id="KW-0492">Microsome</keyword>
<dbReference type="InterPro" id="IPR049944">
    <property type="entry name" value="LGIC_TM_5-HT3"/>
</dbReference>
<evidence type="ECO:0000256" key="4">
    <source>
        <dbReference type="ARBA" id="ARBA00022448"/>
    </source>
</evidence>
<dbReference type="SUPFAM" id="SSF52058">
    <property type="entry name" value="L domain-like"/>
    <property type="match status" value="1"/>
</dbReference>
<feature type="region of interest" description="Disordered" evidence="25">
    <location>
        <begin position="407"/>
        <end position="467"/>
    </location>
</feature>
<keyword evidence="8" id="KW-0732">Signal</keyword>
<evidence type="ECO:0000256" key="6">
    <source>
        <dbReference type="ARBA" id="ARBA00022614"/>
    </source>
</evidence>
<evidence type="ECO:0000256" key="1">
    <source>
        <dbReference type="ARBA" id="ARBA00004259"/>
    </source>
</evidence>
<evidence type="ECO:0000256" key="17">
    <source>
        <dbReference type="ARBA" id="ARBA00023136"/>
    </source>
</evidence>
<comment type="subcellular location">
    <subcellularLocation>
        <location evidence="3">Endoplasmic reticulum membrane</location>
        <topology evidence="3">Single-pass type II membrane protein</topology>
    </subcellularLocation>
    <subcellularLocation>
        <location evidence="2">Microsome membrane</location>
        <topology evidence="2">Single-pass type II membrane protein</topology>
    </subcellularLocation>
    <subcellularLocation>
        <location evidence="1">Nucleus envelope</location>
    </subcellularLocation>
    <subcellularLocation>
        <location evidence="23">Postsynaptic cell membrane</location>
        <topology evidence="23">Multi-pass membrane protein</topology>
    </subcellularLocation>
</comment>
<evidence type="ECO:0000256" key="11">
    <source>
        <dbReference type="ARBA" id="ARBA00022848"/>
    </source>
</evidence>
<keyword evidence="14" id="KW-0770">Synapse</keyword>
<evidence type="ECO:0000256" key="20">
    <source>
        <dbReference type="ARBA" id="ARBA00023257"/>
    </source>
</evidence>
<gene>
    <name evidence="28" type="ORF">AAFF_G00409000</name>
</gene>
<dbReference type="Proteomes" id="UP001221898">
    <property type="component" value="Unassembled WGS sequence"/>
</dbReference>
<keyword evidence="12" id="KW-0735">Signal-anchor</keyword>
<feature type="domain" description="Neurotransmitter-gated ion-channel transmembrane" evidence="27">
    <location>
        <begin position="65"/>
        <end position="147"/>
    </location>
</feature>
<evidence type="ECO:0000313" key="28">
    <source>
        <dbReference type="EMBL" id="KAJ8399795.1"/>
    </source>
</evidence>
<evidence type="ECO:0000256" key="3">
    <source>
        <dbReference type="ARBA" id="ARBA00004648"/>
    </source>
</evidence>
<evidence type="ECO:0000256" key="25">
    <source>
        <dbReference type="SAM" id="MobiDB-lite"/>
    </source>
</evidence>
<accession>A0AAD7WK99</accession>
<keyword evidence="21" id="KW-1071">Ligand-gated ion channel</keyword>
<keyword evidence="19" id="KW-0539">Nucleus</keyword>
<dbReference type="Gene3D" id="1.20.58.390">
    <property type="entry name" value="Neurotransmitter-gated ion-channel transmembrane domain"/>
    <property type="match status" value="1"/>
</dbReference>
<dbReference type="GO" id="GO:0045211">
    <property type="term" value="C:postsynaptic membrane"/>
    <property type="evidence" value="ECO:0007669"/>
    <property type="project" value="UniProtKB-SubCell"/>
</dbReference>
<evidence type="ECO:0000256" key="22">
    <source>
        <dbReference type="ARBA" id="ARBA00023303"/>
    </source>
</evidence>
<organism evidence="28 29">
    <name type="scientific">Aldrovandia affinis</name>
    <dbReference type="NCBI Taxonomy" id="143900"/>
    <lineage>
        <taxon>Eukaryota</taxon>
        <taxon>Metazoa</taxon>
        <taxon>Chordata</taxon>
        <taxon>Craniata</taxon>
        <taxon>Vertebrata</taxon>
        <taxon>Euteleostomi</taxon>
        <taxon>Actinopterygii</taxon>
        <taxon>Neopterygii</taxon>
        <taxon>Teleostei</taxon>
        <taxon>Notacanthiformes</taxon>
        <taxon>Halosauridae</taxon>
        <taxon>Aldrovandia</taxon>
    </lineage>
</organism>
<feature type="transmembrane region" description="Helical" evidence="26">
    <location>
        <begin position="57"/>
        <end position="76"/>
    </location>
</feature>
<dbReference type="InterPro" id="IPR038050">
    <property type="entry name" value="Neuro_actylchol_rec"/>
</dbReference>
<keyword evidence="20" id="KW-0628">Postsynaptic cell membrane</keyword>
<dbReference type="GO" id="GO:0005789">
    <property type="term" value="C:endoplasmic reticulum membrane"/>
    <property type="evidence" value="ECO:0007669"/>
    <property type="project" value="UniProtKB-SubCell"/>
</dbReference>
<dbReference type="GO" id="GO:0005230">
    <property type="term" value="F:extracellular ligand-gated monoatomic ion channel activity"/>
    <property type="evidence" value="ECO:0007669"/>
    <property type="project" value="InterPro"/>
</dbReference>
<dbReference type="Pfam" id="PF02932">
    <property type="entry name" value="Neur_chan_memb"/>
    <property type="match status" value="1"/>
</dbReference>
<evidence type="ECO:0000256" key="7">
    <source>
        <dbReference type="ARBA" id="ARBA00022692"/>
    </source>
</evidence>
<evidence type="ECO:0000256" key="16">
    <source>
        <dbReference type="ARBA" id="ARBA00023065"/>
    </source>
</evidence>
<dbReference type="InterPro" id="IPR001611">
    <property type="entry name" value="Leu-rich_rpt"/>
</dbReference>
<evidence type="ECO:0000259" key="27">
    <source>
        <dbReference type="Pfam" id="PF02932"/>
    </source>
</evidence>
<dbReference type="PROSITE" id="PS51450">
    <property type="entry name" value="LRR"/>
    <property type="match status" value="2"/>
</dbReference>
<evidence type="ECO:0000256" key="9">
    <source>
        <dbReference type="ARBA" id="ARBA00022737"/>
    </source>
</evidence>
<dbReference type="InterPro" id="IPR036734">
    <property type="entry name" value="Neur_chan_lig-bd_sf"/>
</dbReference>
<keyword evidence="18" id="KW-0675">Receptor</keyword>
<proteinExistence type="predicted"/>
<evidence type="ECO:0000256" key="10">
    <source>
        <dbReference type="ARBA" id="ARBA00022824"/>
    </source>
</evidence>
<evidence type="ECO:0000256" key="14">
    <source>
        <dbReference type="ARBA" id="ARBA00023018"/>
    </source>
</evidence>
<dbReference type="InterPro" id="IPR036719">
    <property type="entry name" value="Neuro-gated_channel_TM_sf"/>
</dbReference>
<evidence type="ECO:0000256" key="23">
    <source>
        <dbReference type="ARBA" id="ARBA00034104"/>
    </source>
</evidence>
<evidence type="ECO:0000256" key="18">
    <source>
        <dbReference type="ARBA" id="ARBA00023170"/>
    </source>
</evidence>
<keyword evidence="5" id="KW-1003">Cell membrane</keyword>
<evidence type="ECO:0000256" key="12">
    <source>
        <dbReference type="ARBA" id="ARBA00022968"/>
    </source>
</evidence>
<keyword evidence="6" id="KW-0433">Leucine-rich repeat</keyword>
<evidence type="ECO:0000313" key="29">
    <source>
        <dbReference type="Proteomes" id="UP001221898"/>
    </source>
</evidence>
<dbReference type="AlphaFoldDB" id="A0AAD7WK99"/>
<dbReference type="SMART" id="SM00369">
    <property type="entry name" value="LRR_TYP"/>
    <property type="match status" value="4"/>
</dbReference>
<evidence type="ECO:0000256" key="13">
    <source>
        <dbReference type="ARBA" id="ARBA00022989"/>
    </source>
</evidence>
<evidence type="ECO:0000256" key="21">
    <source>
        <dbReference type="ARBA" id="ARBA00023286"/>
    </source>
</evidence>
<dbReference type="SUPFAM" id="SSF90112">
    <property type="entry name" value="Neurotransmitter-gated ion-channel transmembrane pore"/>
    <property type="match status" value="1"/>
</dbReference>
<keyword evidence="7 26" id="KW-0812">Transmembrane</keyword>
<comment type="caution">
    <text evidence="28">The sequence shown here is derived from an EMBL/GenBank/DDBJ whole genome shotgun (WGS) entry which is preliminary data.</text>
</comment>
<evidence type="ECO:0000256" key="24">
    <source>
        <dbReference type="ARBA" id="ARBA00071424"/>
    </source>
</evidence>
<keyword evidence="17 26" id="KW-0472">Membrane</keyword>
<keyword evidence="15" id="KW-0175">Coiled coil</keyword>
<dbReference type="Gene3D" id="2.70.170.10">
    <property type="entry name" value="Neurotransmitter-gated ion-channel ligand-binding domain"/>
    <property type="match status" value="1"/>
</dbReference>
<dbReference type="CDD" id="cd19063">
    <property type="entry name" value="LGIC_TM_5-HT3"/>
    <property type="match status" value="1"/>
</dbReference>
<reference evidence="28" key="1">
    <citation type="journal article" date="2023" name="Science">
        <title>Genome structures resolve the early diversification of teleost fishes.</title>
        <authorList>
            <person name="Parey E."/>
            <person name="Louis A."/>
            <person name="Montfort J."/>
            <person name="Bouchez O."/>
            <person name="Roques C."/>
            <person name="Iampietro C."/>
            <person name="Lluch J."/>
            <person name="Castinel A."/>
            <person name="Donnadieu C."/>
            <person name="Desvignes T."/>
            <person name="Floi Bucao C."/>
            <person name="Jouanno E."/>
            <person name="Wen M."/>
            <person name="Mejri S."/>
            <person name="Dirks R."/>
            <person name="Jansen H."/>
            <person name="Henkel C."/>
            <person name="Chen W.J."/>
            <person name="Zahm M."/>
            <person name="Cabau C."/>
            <person name="Klopp C."/>
            <person name="Thompson A.W."/>
            <person name="Robinson-Rechavi M."/>
            <person name="Braasch I."/>
            <person name="Lecointre G."/>
            <person name="Bobe J."/>
            <person name="Postlethwait J.H."/>
            <person name="Berthelot C."/>
            <person name="Roest Crollius H."/>
            <person name="Guiguen Y."/>
        </authorList>
    </citation>
    <scope>NUCLEOTIDE SEQUENCE</scope>
    <source>
        <strain evidence="28">NC1722</strain>
    </source>
</reference>
<evidence type="ECO:0000256" key="2">
    <source>
        <dbReference type="ARBA" id="ARBA00004464"/>
    </source>
</evidence>
<feature type="transmembrane region" description="Helical" evidence="26">
    <location>
        <begin position="482"/>
        <end position="503"/>
    </location>
</feature>
<keyword evidence="22" id="KW-0407">Ion channel</keyword>
<dbReference type="Gene3D" id="3.80.10.10">
    <property type="entry name" value="Ribonuclease Inhibitor"/>
    <property type="match status" value="1"/>
</dbReference>
<dbReference type="InterPro" id="IPR050216">
    <property type="entry name" value="LRR_domain-containing"/>
</dbReference>
<feature type="transmembrane region" description="Helical" evidence="26">
    <location>
        <begin position="117"/>
        <end position="143"/>
    </location>
</feature>
<keyword evidence="16" id="KW-0406">Ion transport</keyword>
<dbReference type="EMBL" id="JAINUG010000081">
    <property type="protein sequence ID" value="KAJ8399795.1"/>
    <property type="molecule type" value="Genomic_DNA"/>
</dbReference>
<dbReference type="InterPro" id="IPR032675">
    <property type="entry name" value="LRR_dom_sf"/>
</dbReference>
<keyword evidence="4" id="KW-0813">Transport</keyword>
<dbReference type="PANTHER" id="PTHR48051">
    <property type="match status" value="1"/>
</dbReference>
<dbReference type="Pfam" id="PF00560">
    <property type="entry name" value="LRR_1"/>
    <property type="match status" value="1"/>
</dbReference>
<keyword evidence="10" id="KW-0256">Endoplasmic reticulum</keyword>
<name>A0AAD7WK99_9TELE</name>
<evidence type="ECO:0000256" key="15">
    <source>
        <dbReference type="ARBA" id="ARBA00023054"/>
    </source>
</evidence>
<dbReference type="InterPro" id="IPR006029">
    <property type="entry name" value="Neurotrans-gated_channel_TM"/>
</dbReference>
<protein>
    <recommendedName>
        <fullName evidence="24">Leucine-rich repeat-containing protein 59</fullName>
    </recommendedName>
</protein>